<proteinExistence type="inferred from homology"/>
<dbReference type="CDD" id="cd06223">
    <property type="entry name" value="PRTases_typeI"/>
    <property type="match status" value="1"/>
</dbReference>
<name>E0UIE3_GLOV7</name>
<dbReference type="KEGG" id="cyj:Cyan7822_5022"/>
<dbReference type="Gene3D" id="3.40.50.2020">
    <property type="match status" value="1"/>
</dbReference>
<evidence type="ECO:0000256" key="1">
    <source>
        <dbReference type="ARBA" id="ARBA00008007"/>
    </source>
</evidence>
<dbReference type="AlphaFoldDB" id="E0UIE3"/>
<dbReference type="GO" id="GO:0016757">
    <property type="term" value="F:glycosyltransferase activity"/>
    <property type="evidence" value="ECO:0007669"/>
    <property type="project" value="UniProtKB-KW"/>
</dbReference>
<dbReference type="OrthoDB" id="9779910at2"/>
<sequence length="221" mass="24420">MFKSLLSLFFKPNCSLCERAASDSLCRDCQRQLKSCQMKNPGQFWQGDLPLFVWGEYGGKLKQAIATMKYNHHPELGTFLGRWLGEAWSKSSRSFPSKKIIVIPIPLHGDKLKERGFNQAALIASGFCQLTGYPLIAKGLERVKDTQAMFSLGTSAREENINKAFKIGKSLLKSFPHSSVLLVDDIYTTGTTVKEAAQTLRLGGIEVMGVVALSTAKKQSV</sequence>
<dbReference type="PANTHER" id="PTHR47505">
    <property type="entry name" value="DNA UTILIZATION PROTEIN YHGH"/>
    <property type="match status" value="1"/>
</dbReference>
<evidence type="ECO:0000313" key="3">
    <source>
        <dbReference type="EMBL" id="ADN16911.1"/>
    </source>
</evidence>
<dbReference type="SUPFAM" id="SSF53271">
    <property type="entry name" value="PRTase-like"/>
    <property type="match status" value="1"/>
</dbReference>
<evidence type="ECO:0000259" key="2">
    <source>
        <dbReference type="Pfam" id="PF00156"/>
    </source>
</evidence>
<keyword evidence="3" id="KW-0808">Transferase</keyword>
<feature type="domain" description="Phosphoribosyltransferase" evidence="2">
    <location>
        <begin position="160"/>
        <end position="214"/>
    </location>
</feature>
<dbReference type="HOGENOM" id="CLU_054549_1_0_3"/>
<reference evidence="4" key="1">
    <citation type="journal article" date="2011" name="MBio">
        <title>Novel metabolic attributes of the genus Cyanothece, comprising a group of unicellular nitrogen-fixing Cyanobacteria.</title>
        <authorList>
            <person name="Bandyopadhyay A."/>
            <person name="Elvitigala T."/>
            <person name="Welsh E."/>
            <person name="Stockel J."/>
            <person name="Liberton M."/>
            <person name="Min H."/>
            <person name="Sherman L.A."/>
            <person name="Pakrasi H.B."/>
        </authorList>
    </citation>
    <scope>NUCLEOTIDE SEQUENCE [LARGE SCALE GENOMIC DNA]</scope>
    <source>
        <strain evidence="4">PCC 7822</strain>
    </source>
</reference>
<dbReference type="InterPro" id="IPR029057">
    <property type="entry name" value="PRTase-like"/>
</dbReference>
<dbReference type="EMBL" id="CP002198">
    <property type="protein sequence ID" value="ADN16911.1"/>
    <property type="molecule type" value="Genomic_DNA"/>
</dbReference>
<accession>E0UIE3</accession>
<dbReference type="eggNOG" id="COG1040">
    <property type="taxonomic scope" value="Bacteria"/>
</dbReference>
<comment type="similarity">
    <text evidence="1">Belongs to the ComF/GntX family.</text>
</comment>
<dbReference type="InterPro" id="IPR051910">
    <property type="entry name" value="ComF/GntX_DNA_util-trans"/>
</dbReference>
<dbReference type="STRING" id="497965.Cyan7822_5022"/>
<dbReference type="InterPro" id="IPR000836">
    <property type="entry name" value="PRTase_dom"/>
</dbReference>
<evidence type="ECO:0000313" key="4">
    <source>
        <dbReference type="Proteomes" id="UP000008206"/>
    </source>
</evidence>
<dbReference type="Pfam" id="PF00156">
    <property type="entry name" value="Pribosyltran"/>
    <property type="match status" value="1"/>
</dbReference>
<keyword evidence="3" id="KW-0328">Glycosyltransferase</keyword>
<organism evidence="3 4">
    <name type="scientific">Gloeothece verrucosa (strain PCC 7822)</name>
    <name type="common">Cyanothece sp. (strain PCC 7822)</name>
    <dbReference type="NCBI Taxonomy" id="497965"/>
    <lineage>
        <taxon>Bacteria</taxon>
        <taxon>Bacillati</taxon>
        <taxon>Cyanobacteriota</taxon>
        <taxon>Cyanophyceae</taxon>
        <taxon>Oscillatoriophycideae</taxon>
        <taxon>Chroococcales</taxon>
        <taxon>Aphanothecaceae</taxon>
        <taxon>Gloeothece</taxon>
        <taxon>Gloeothece verrucosa</taxon>
    </lineage>
</organism>
<dbReference type="RefSeq" id="WP_013324949.1">
    <property type="nucleotide sequence ID" value="NC_014501.1"/>
</dbReference>
<dbReference type="Proteomes" id="UP000008206">
    <property type="component" value="Chromosome"/>
</dbReference>
<protein>
    <submittedName>
        <fullName evidence="3">Phosphoribosyltransferase</fullName>
    </submittedName>
</protein>
<dbReference type="PANTHER" id="PTHR47505:SF1">
    <property type="entry name" value="DNA UTILIZATION PROTEIN YHGH"/>
    <property type="match status" value="1"/>
</dbReference>
<keyword evidence="4" id="KW-1185">Reference proteome</keyword>
<gene>
    <name evidence="3" type="ordered locus">Cyan7822_5022</name>
</gene>